<protein>
    <recommendedName>
        <fullName evidence="3">CBS domain-containing protein</fullName>
    </recommendedName>
</protein>
<dbReference type="InterPro" id="IPR051257">
    <property type="entry name" value="Diverse_CBS-Domain"/>
</dbReference>
<name>A0A1F7TM25_9BACT</name>
<evidence type="ECO:0000256" key="2">
    <source>
        <dbReference type="PROSITE-ProRule" id="PRU00703"/>
    </source>
</evidence>
<dbReference type="PROSITE" id="PS51371">
    <property type="entry name" value="CBS"/>
    <property type="match status" value="2"/>
</dbReference>
<gene>
    <name evidence="4" type="ORF">A2856_02860</name>
</gene>
<dbReference type="Pfam" id="PF00571">
    <property type="entry name" value="CBS"/>
    <property type="match status" value="2"/>
</dbReference>
<dbReference type="Proteomes" id="UP000177885">
    <property type="component" value="Unassembled WGS sequence"/>
</dbReference>
<dbReference type="InterPro" id="IPR046342">
    <property type="entry name" value="CBS_dom_sf"/>
</dbReference>
<evidence type="ECO:0000259" key="3">
    <source>
        <dbReference type="PROSITE" id="PS51371"/>
    </source>
</evidence>
<reference evidence="4 5" key="1">
    <citation type="journal article" date="2016" name="Nat. Commun.">
        <title>Thousands of microbial genomes shed light on interconnected biogeochemical processes in an aquifer system.</title>
        <authorList>
            <person name="Anantharaman K."/>
            <person name="Brown C.T."/>
            <person name="Hug L.A."/>
            <person name="Sharon I."/>
            <person name="Castelle C.J."/>
            <person name="Probst A.J."/>
            <person name="Thomas B.C."/>
            <person name="Singh A."/>
            <person name="Wilkins M.J."/>
            <person name="Karaoz U."/>
            <person name="Brodie E.L."/>
            <person name="Williams K.H."/>
            <person name="Hubbard S.S."/>
            <person name="Banfield J.F."/>
        </authorList>
    </citation>
    <scope>NUCLEOTIDE SEQUENCE [LARGE SCALE GENOMIC DNA]</scope>
</reference>
<proteinExistence type="predicted"/>
<dbReference type="AlphaFoldDB" id="A0A1F7TM25"/>
<dbReference type="CDD" id="cd04586">
    <property type="entry name" value="CBS_pair_BON_assoc"/>
    <property type="match status" value="1"/>
</dbReference>
<feature type="domain" description="CBS" evidence="3">
    <location>
        <begin position="1"/>
        <end position="57"/>
    </location>
</feature>
<sequence>MATDILRVSPGLSWREAARLFLAHRVSAAPVVDSAGALVGILSEKDLFRGLFPSYAEWMAAPHAFRDFEEMERPDVSEKTASEVMARRLITASPDTPVLKVGALMAASGIHHVPVVEGTKVIGMVNRGSIYRAILQTYFL</sequence>
<dbReference type="PANTHER" id="PTHR43080">
    <property type="entry name" value="CBS DOMAIN-CONTAINING PROTEIN CBSX3, MITOCHONDRIAL"/>
    <property type="match status" value="1"/>
</dbReference>
<dbReference type="Gene3D" id="3.10.580.10">
    <property type="entry name" value="CBS-domain"/>
    <property type="match status" value="1"/>
</dbReference>
<keyword evidence="1 2" id="KW-0129">CBS domain</keyword>
<dbReference type="STRING" id="1802385.A2856_02860"/>
<dbReference type="SUPFAM" id="SSF54631">
    <property type="entry name" value="CBS-domain pair"/>
    <property type="match status" value="1"/>
</dbReference>
<evidence type="ECO:0000256" key="1">
    <source>
        <dbReference type="ARBA" id="ARBA00023122"/>
    </source>
</evidence>
<dbReference type="SMART" id="SM00116">
    <property type="entry name" value="CBS"/>
    <property type="match status" value="2"/>
</dbReference>
<accession>A0A1F7TM25</accession>
<evidence type="ECO:0000313" key="5">
    <source>
        <dbReference type="Proteomes" id="UP000177885"/>
    </source>
</evidence>
<dbReference type="InterPro" id="IPR000644">
    <property type="entry name" value="CBS_dom"/>
</dbReference>
<evidence type="ECO:0000313" key="4">
    <source>
        <dbReference type="EMBL" id="OGL66597.1"/>
    </source>
</evidence>
<dbReference type="PANTHER" id="PTHR43080:SF2">
    <property type="entry name" value="CBS DOMAIN-CONTAINING PROTEIN"/>
    <property type="match status" value="1"/>
</dbReference>
<dbReference type="EMBL" id="MGDT01000007">
    <property type="protein sequence ID" value="OGL66597.1"/>
    <property type="molecule type" value="Genomic_DNA"/>
</dbReference>
<comment type="caution">
    <text evidence="4">The sequence shown here is derived from an EMBL/GenBank/DDBJ whole genome shotgun (WGS) entry which is preliminary data.</text>
</comment>
<organism evidence="4 5">
    <name type="scientific">Candidatus Uhrbacteria bacterium RIFCSPHIGHO2_01_FULL_63_20</name>
    <dbReference type="NCBI Taxonomy" id="1802385"/>
    <lineage>
        <taxon>Bacteria</taxon>
        <taxon>Candidatus Uhriibacteriota</taxon>
    </lineage>
</organism>
<feature type="domain" description="CBS" evidence="3">
    <location>
        <begin position="85"/>
        <end position="140"/>
    </location>
</feature>